<accession>A0A8H3GGV5</accession>
<proteinExistence type="predicted"/>
<sequence>MVELQGEGTVRKTKKKEKAFPSLLLQCKVVLSKSQYLSNMFQNKYRRGGTNIFMSVPVEVLTEIVSRLLPVNLISLSRCNKFFRNLLMNRTSKHMWTSAMKNVEGLPPCPTDMSEPYYATLLFLPDCTICGGNEDCEPYFRLRLRLCVTCRSNHLMTVCLPPRGLDELVFARELDGLVSSVEVFKRSGPVARISGFTVIKEEANDIRSKFEELQEIGDETTLNTWKEERVTAVEERARQAYAMHCFLSHPRSNNPQDAYNFQSGAQVRRYRPYIELHQLSTGQDAG</sequence>
<dbReference type="EMBL" id="CAJMWW010000136">
    <property type="protein sequence ID" value="CAE6449379.1"/>
    <property type="molecule type" value="Genomic_DNA"/>
</dbReference>
<dbReference type="InterPro" id="IPR036047">
    <property type="entry name" value="F-box-like_dom_sf"/>
</dbReference>
<dbReference type="InterPro" id="IPR001810">
    <property type="entry name" value="F-box_dom"/>
</dbReference>
<dbReference type="PROSITE" id="PS50181">
    <property type="entry name" value="FBOX"/>
    <property type="match status" value="1"/>
</dbReference>
<comment type="caution">
    <text evidence="2">The sequence shown here is derived from an EMBL/GenBank/DDBJ whole genome shotgun (WGS) entry which is preliminary data.</text>
</comment>
<dbReference type="Proteomes" id="UP000663841">
    <property type="component" value="Unassembled WGS sequence"/>
</dbReference>
<evidence type="ECO:0000313" key="3">
    <source>
        <dbReference type="Proteomes" id="UP000663841"/>
    </source>
</evidence>
<feature type="domain" description="F-box" evidence="1">
    <location>
        <begin position="50"/>
        <end position="99"/>
    </location>
</feature>
<reference evidence="2" key="1">
    <citation type="submission" date="2021-01" db="EMBL/GenBank/DDBJ databases">
        <authorList>
            <person name="Kaushik A."/>
        </authorList>
    </citation>
    <scope>NUCLEOTIDE SEQUENCE</scope>
    <source>
        <strain evidence="2">AG3-T5</strain>
    </source>
</reference>
<dbReference type="AlphaFoldDB" id="A0A8H3GGV5"/>
<dbReference type="Pfam" id="PF00646">
    <property type="entry name" value="F-box"/>
    <property type="match status" value="1"/>
</dbReference>
<organism evidence="2 3">
    <name type="scientific">Rhizoctonia solani</name>
    <dbReference type="NCBI Taxonomy" id="456999"/>
    <lineage>
        <taxon>Eukaryota</taxon>
        <taxon>Fungi</taxon>
        <taxon>Dikarya</taxon>
        <taxon>Basidiomycota</taxon>
        <taxon>Agaricomycotina</taxon>
        <taxon>Agaricomycetes</taxon>
        <taxon>Cantharellales</taxon>
        <taxon>Ceratobasidiaceae</taxon>
        <taxon>Rhizoctonia</taxon>
    </lineage>
</organism>
<evidence type="ECO:0000259" key="1">
    <source>
        <dbReference type="PROSITE" id="PS50181"/>
    </source>
</evidence>
<gene>
    <name evidence="2" type="ORF">RDB_LOCUS122270</name>
</gene>
<evidence type="ECO:0000313" key="2">
    <source>
        <dbReference type="EMBL" id="CAE6449379.1"/>
    </source>
</evidence>
<dbReference type="SUPFAM" id="SSF81383">
    <property type="entry name" value="F-box domain"/>
    <property type="match status" value="1"/>
</dbReference>
<protein>
    <recommendedName>
        <fullName evidence="1">F-box domain-containing protein</fullName>
    </recommendedName>
</protein>
<name>A0A8H3GGV5_9AGAM</name>